<dbReference type="Proteomes" id="UP001285636">
    <property type="component" value="Unassembled WGS sequence"/>
</dbReference>
<feature type="transmembrane region" description="Helical" evidence="1">
    <location>
        <begin position="152"/>
        <end position="170"/>
    </location>
</feature>
<dbReference type="RefSeq" id="WP_323466394.1">
    <property type="nucleotide sequence ID" value="NZ_CP144224.1"/>
</dbReference>
<gene>
    <name evidence="2" type="ORF">RYX45_07280</name>
</gene>
<protein>
    <submittedName>
        <fullName evidence="2">Uncharacterized protein</fullName>
    </submittedName>
</protein>
<dbReference type="EMBL" id="JAWJAY010000001">
    <property type="protein sequence ID" value="MDV2884977.1"/>
    <property type="molecule type" value="Genomic_DNA"/>
</dbReference>
<reference evidence="2" key="1">
    <citation type="submission" date="2023-10" db="EMBL/GenBank/DDBJ databases">
        <title>Screening of Alkalihalophilus pseudofirmusBZ-TG-HK211 and Its Alleviation of Salt Stress on Rapeseed Growth.</title>
        <authorList>
            <person name="Zhao B."/>
            <person name="Guo T."/>
        </authorList>
    </citation>
    <scope>NUCLEOTIDE SEQUENCE</scope>
    <source>
        <strain evidence="2">BZ-TG-HK211</strain>
    </source>
</reference>
<sequence>MLNMNRNAMRDQHMQNGMNGQMMPGMMNGTGQMQMPGMNGQMPPEMMNGNGQMQMPSMNGQMPPEMMNGNGQMDQPSPEEMYNFCTQFMQHLVQFGTNDGSMYDGIIEDVNQEGVTMLMPAGDDDYDSHHMTNNQRQYPFGFYGYPRRFRRFRRQFFPFFLLSSLFFPYFY</sequence>
<evidence type="ECO:0000313" key="3">
    <source>
        <dbReference type="Proteomes" id="UP001285636"/>
    </source>
</evidence>
<organism evidence="2 3">
    <name type="scientific">Alkalihalophilus pseudofirmus</name>
    <name type="common">Bacillus pseudofirmus</name>
    <dbReference type="NCBI Taxonomy" id="79885"/>
    <lineage>
        <taxon>Bacteria</taxon>
        <taxon>Bacillati</taxon>
        <taxon>Bacillota</taxon>
        <taxon>Bacilli</taxon>
        <taxon>Bacillales</taxon>
        <taxon>Bacillaceae</taxon>
        <taxon>Alkalihalophilus</taxon>
    </lineage>
</organism>
<keyword evidence="1" id="KW-1133">Transmembrane helix</keyword>
<keyword evidence="1" id="KW-0812">Transmembrane</keyword>
<comment type="caution">
    <text evidence="2">The sequence shown here is derived from an EMBL/GenBank/DDBJ whole genome shotgun (WGS) entry which is preliminary data.</text>
</comment>
<proteinExistence type="predicted"/>
<evidence type="ECO:0000256" key="1">
    <source>
        <dbReference type="SAM" id="Phobius"/>
    </source>
</evidence>
<name>A0AAJ2NKW0_ALKPS</name>
<dbReference type="AlphaFoldDB" id="A0AAJ2NKW0"/>
<keyword evidence="1" id="KW-0472">Membrane</keyword>
<evidence type="ECO:0000313" key="2">
    <source>
        <dbReference type="EMBL" id="MDV2884977.1"/>
    </source>
</evidence>
<accession>A0AAJ2NKW0</accession>